<name>A0AAV7K6N5_9METZ</name>
<reference evidence="3 4" key="1">
    <citation type="journal article" date="2023" name="BMC Biol.">
        <title>The compact genome of the sponge Oopsacas minuta (Hexactinellida) is lacking key metazoan core genes.</title>
        <authorList>
            <person name="Santini S."/>
            <person name="Schenkelaars Q."/>
            <person name="Jourda C."/>
            <person name="Duchesne M."/>
            <person name="Belahbib H."/>
            <person name="Rocher C."/>
            <person name="Selva M."/>
            <person name="Riesgo A."/>
            <person name="Vervoort M."/>
            <person name="Leys S.P."/>
            <person name="Kodjabachian L."/>
            <person name="Le Bivic A."/>
            <person name="Borchiellini C."/>
            <person name="Claverie J.M."/>
            <person name="Renard E."/>
        </authorList>
    </citation>
    <scope>NUCLEOTIDE SEQUENCE [LARGE SCALE GENOMIC DNA]</scope>
    <source>
        <strain evidence="3">SPO-2</strain>
    </source>
</reference>
<gene>
    <name evidence="3" type="ORF">LOD99_11345</name>
</gene>
<accession>A0AAV7K6N5</accession>
<sequence>MDLDYSLKKQPVIAVGERGRANNELYYARDALFQFSDLKVIRAGTRGSRKGELNNPLGLNTHYNGDLYVVDSNNNRVCIYSKELKFQNCLHTRWLISPKDVKVTPDSIVVMDHGPNCVHFYTRVFLRGNMVWFGTLSSSVWIQQGTFSVAIIPITISRYSLPQES</sequence>
<dbReference type="AlphaFoldDB" id="A0AAV7K6N5"/>
<keyword evidence="4" id="KW-1185">Reference proteome</keyword>
<dbReference type="InterPro" id="IPR011042">
    <property type="entry name" value="6-blade_b-propeller_TolB-like"/>
</dbReference>
<dbReference type="Pfam" id="PF01436">
    <property type="entry name" value="NHL"/>
    <property type="match status" value="1"/>
</dbReference>
<proteinExistence type="predicted"/>
<dbReference type="PROSITE" id="PS51125">
    <property type="entry name" value="NHL"/>
    <property type="match status" value="1"/>
</dbReference>
<evidence type="ECO:0000313" key="4">
    <source>
        <dbReference type="Proteomes" id="UP001165289"/>
    </source>
</evidence>
<protein>
    <submittedName>
        <fullName evidence="3">Tripartite motif-containing protein 2 isoform X2</fullName>
    </submittedName>
</protein>
<feature type="repeat" description="NHL" evidence="2">
    <location>
        <begin position="40"/>
        <end position="83"/>
    </location>
</feature>
<evidence type="ECO:0000313" key="3">
    <source>
        <dbReference type="EMBL" id="KAI6656066.1"/>
    </source>
</evidence>
<dbReference type="Proteomes" id="UP001165289">
    <property type="component" value="Unassembled WGS sequence"/>
</dbReference>
<evidence type="ECO:0000256" key="2">
    <source>
        <dbReference type="PROSITE-ProRule" id="PRU00504"/>
    </source>
</evidence>
<dbReference type="Gene3D" id="2.120.10.30">
    <property type="entry name" value="TolB, C-terminal domain"/>
    <property type="match status" value="1"/>
</dbReference>
<dbReference type="SUPFAM" id="SSF75011">
    <property type="entry name" value="3-carboxy-cis,cis-mucoante lactonizing enzyme"/>
    <property type="match status" value="1"/>
</dbReference>
<dbReference type="InterPro" id="IPR001258">
    <property type="entry name" value="NHL_repeat"/>
</dbReference>
<dbReference type="EMBL" id="JAKMXF010000163">
    <property type="protein sequence ID" value="KAI6656066.1"/>
    <property type="molecule type" value="Genomic_DNA"/>
</dbReference>
<comment type="caution">
    <text evidence="3">The sequence shown here is derived from an EMBL/GenBank/DDBJ whole genome shotgun (WGS) entry which is preliminary data.</text>
</comment>
<evidence type="ECO:0000256" key="1">
    <source>
        <dbReference type="ARBA" id="ARBA00022737"/>
    </source>
</evidence>
<keyword evidence="1" id="KW-0677">Repeat</keyword>
<organism evidence="3 4">
    <name type="scientific">Oopsacas minuta</name>
    <dbReference type="NCBI Taxonomy" id="111878"/>
    <lineage>
        <taxon>Eukaryota</taxon>
        <taxon>Metazoa</taxon>
        <taxon>Porifera</taxon>
        <taxon>Hexactinellida</taxon>
        <taxon>Hexasterophora</taxon>
        <taxon>Lyssacinosida</taxon>
        <taxon>Leucopsacidae</taxon>
        <taxon>Oopsacas</taxon>
    </lineage>
</organism>